<gene>
    <name evidence="1" type="ORF">PLXY2_LOCUS12407</name>
</gene>
<accession>A0A8S4G3V7</accession>
<evidence type="ECO:0000313" key="1">
    <source>
        <dbReference type="EMBL" id="CAG9134147.1"/>
    </source>
</evidence>
<dbReference type="EMBL" id="CAJHNJ030000073">
    <property type="protein sequence ID" value="CAG9134147.1"/>
    <property type="molecule type" value="Genomic_DNA"/>
</dbReference>
<proteinExistence type="predicted"/>
<evidence type="ECO:0000313" key="2">
    <source>
        <dbReference type="Proteomes" id="UP000653454"/>
    </source>
</evidence>
<comment type="caution">
    <text evidence="1">The sequence shown here is derived from an EMBL/GenBank/DDBJ whole genome shotgun (WGS) entry which is preliminary data.</text>
</comment>
<organism evidence="1 2">
    <name type="scientific">Plutella xylostella</name>
    <name type="common">Diamondback moth</name>
    <name type="synonym">Plutella maculipennis</name>
    <dbReference type="NCBI Taxonomy" id="51655"/>
    <lineage>
        <taxon>Eukaryota</taxon>
        <taxon>Metazoa</taxon>
        <taxon>Ecdysozoa</taxon>
        <taxon>Arthropoda</taxon>
        <taxon>Hexapoda</taxon>
        <taxon>Insecta</taxon>
        <taxon>Pterygota</taxon>
        <taxon>Neoptera</taxon>
        <taxon>Endopterygota</taxon>
        <taxon>Lepidoptera</taxon>
        <taxon>Glossata</taxon>
        <taxon>Ditrysia</taxon>
        <taxon>Yponomeutoidea</taxon>
        <taxon>Plutellidae</taxon>
        <taxon>Plutella</taxon>
    </lineage>
</organism>
<dbReference type="Proteomes" id="UP000653454">
    <property type="component" value="Unassembled WGS sequence"/>
</dbReference>
<name>A0A8S4G3V7_PLUXY</name>
<sequence>MDPCYRYRTRKKGVTTKSSEIFRVCRAHAAAAESESEQTFASCDQQPCALPTYSKLWNDHEEILRDRETIEARRSSRDPNDRIRFTEG</sequence>
<keyword evidence="2" id="KW-1185">Reference proteome</keyword>
<dbReference type="AlphaFoldDB" id="A0A8S4G3V7"/>
<protein>
    <submittedName>
        <fullName evidence="1">(diamondback moth) hypothetical protein</fullName>
    </submittedName>
</protein>
<reference evidence="1" key="1">
    <citation type="submission" date="2020-11" db="EMBL/GenBank/DDBJ databases">
        <authorList>
            <person name="Whiteford S."/>
        </authorList>
    </citation>
    <scope>NUCLEOTIDE SEQUENCE</scope>
</reference>